<accession>A0A1B8A7U2</accession>
<protein>
    <submittedName>
        <fullName evidence="1">Uncharacterized protein</fullName>
    </submittedName>
</protein>
<feature type="non-terminal residue" evidence="1">
    <location>
        <position position="1"/>
    </location>
</feature>
<evidence type="ECO:0000313" key="2">
    <source>
        <dbReference type="Proteomes" id="UP000091967"/>
    </source>
</evidence>
<dbReference type="AlphaFoldDB" id="A0A1B8A7U2"/>
<reference evidence="1 2" key="1">
    <citation type="submission" date="2016-06" db="EMBL/GenBank/DDBJ databases">
        <title>Living apart together: crosstalk between the core and supernumerary genomes in a fungal plant pathogen.</title>
        <authorList>
            <person name="Vanheule A."/>
            <person name="Audenaert K."/>
            <person name="Warris S."/>
            <person name="Van De Geest H."/>
            <person name="Schijlen E."/>
            <person name="Hofte M."/>
            <person name="De Saeger S."/>
            <person name="Haesaert G."/>
            <person name="Waalwijk C."/>
            <person name="Van Der Lee T."/>
        </authorList>
    </citation>
    <scope>NUCLEOTIDE SEQUENCE [LARGE SCALE GENOMIC DNA]</scope>
    <source>
        <strain evidence="1 2">2516</strain>
    </source>
</reference>
<dbReference type="Proteomes" id="UP000091967">
    <property type="component" value="Unassembled WGS sequence"/>
</dbReference>
<name>A0A1B8A7U2_FUSPO</name>
<gene>
    <name evidence="1" type="ORF">FPOA_12811</name>
</gene>
<comment type="caution">
    <text evidence="1">The sequence shown here is derived from an EMBL/GenBank/DDBJ whole genome shotgun (WGS) entry which is preliminary data.</text>
</comment>
<keyword evidence="2" id="KW-1185">Reference proteome</keyword>
<organism evidence="1 2">
    <name type="scientific">Fusarium poae</name>
    <dbReference type="NCBI Taxonomy" id="36050"/>
    <lineage>
        <taxon>Eukaryota</taxon>
        <taxon>Fungi</taxon>
        <taxon>Dikarya</taxon>
        <taxon>Ascomycota</taxon>
        <taxon>Pezizomycotina</taxon>
        <taxon>Sordariomycetes</taxon>
        <taxon>Hypocreomycetidae</taxon>
        <taxon>Hypocreales</taxon>
        <taxon>Nectriaceae</taxon>
        <taxon>Fusarium</taxon>
    </lineage>
</organism>
<proteinExistence type="predicted"/>
<dbReference type="EMBL" id="LYXU01000084">
    <property type="protein sequence ID" value="OBS16550.1"/>
    <property type="molecule type" value="Genomic_DNA"/>
</dbReference>
<evidence type="ECO:0000313" key="1">
    <source>
        <dbReference type="EMBL" id="OBS16550.1"/>
    </source>
</evidence>
<sequence length="103" mass="11382">AEDPLVGLSGASVVLSRRTTARRSTTRVRDTWSKSFNTRSSRTAARSRLDISPFLGNGSRDSLTCSARTDADVTFELMHGTYYSSSSVPLILDHGRRDWSQTL</sequence>